<dbReference type="PRINTS" id="PR00080">
    <property type="entry name" value="SDRFAMILY"/>
</dbReference>
<dbReference type="EMBL" id="PYAW01000005">
    <property type="protein sequence ID" value="PSL44667.1"/>
    <property type="molecule type" value="Genomic_DNA"/>
</dbReference>
<dbReference type="RefSeq" id="WP_106530112.1">
    <property type="nucleotide sequence ID" value="NZ_PYAW01000005.1"/>
</dbReference>
<name>A0A2P8HEL7_CHINA</name>
<dbReference type="PANTHER" id="PTHR43899:SF13">
    <property type="entry name" value="RH59310P"/>
    <property type="match status" value="1"/>
</dbReference>
<dbReference type="InterPro" id="IPR051019">
    <property type="entry name" value="VLCFA-Steroid_DH"/>
</dbReference>
<evidence type="ECO:0000313" key="6">
    <source>
        <dbReference type="Proteomes" id="UP000240971"/>
    </source>
</evidence>
<reference evidence="5 6" key="1">
    <citation type="submission" date="2018-03" db="EMBL/GenBank/DDBJ databases">
        <title>Genomic Encyclopedia of Archaeal and Bacterial Type Strains, Phase II (KMG-II): from individual species to whole genera.</title>
        <authorList>
            <person name="Goeker M."/>
        </authorList>
    </citation>
    <scope>NUCLEOTIDE SEQUENCE [LARGE SCALE GENOMIC DNA]</scope>
    <source>
        <strain evidence="5 6">DSM 24859</strain>
    </source>
</reference>
<dbReference type="SUPFAM" id="SSF51735">
    <property type="entry name" value="NAD(P)-binding Rossmann-fold domains"/>
    <property type="match status" value="1"/>
</dbReference>
<dbReference type="Proteomes" id="UP000240971">
    <property type="component" value="Unassembled WGS sequence"/>
</dbReference>
<protein>
    <submittedName>
        <fullName evidence="5">17beta-estradiol 17-dehydrogenase / very-long-chain 3-oxoacyl-CoA reductase</fullName>
    </submittedName>
</protein>
<dbReference type="Gene3D" id="3.40.50.720">
    <property type="entry name" value="NAD(P)-binding Rossmann-like Domain"/>
    <property type="match status" value="1"/>
</dbReference>
<keyword evidence="4" id="KW-0812">Transmembrane</keyword>
<sequence length="288" mass="31664">MGNSIVFIIGTLSAVWLLYRLIRFIHPYIRRSNLKKYLVNDAYAIVTGATDGIGKAIAIALAHNGFNIILHGRNRNKLQAVESEIKANHPECKVICLLHDGSKSSWMDIKAIAHLPIKVLVNNVGVGPINALENFSGKEIDETITLNTAFPSQLTSSLLPHFSKPSLILNVSSYAGLFPPPYLAIYAGTKAYNNAFSISLARELENIEVISLITGSVNTGTNTKPVTFMRPDATTYAKHVLAIVGCGRKSIMPYLPHAIQTFLISLLPEKLIDNATKKAMQKEIDYHR</sequence>
<keyword evidence="2" id="KW-0560">Oxidoreductase</keyword>
<keyword evidence="6" id="KW-1185">Reference proteome</keyword>
<comment type="caution">
    <text evidence="5">The sequence shown here is derived from an EMBL/GenBank/DDBJ whole genome shotgun (WGS) entry which is preliminary data.</text>
</comment>
<feature type="transmembrane region" description="Helical" evidence="4">
    <location>
        <begin position="6"/>
        <end position="22"/>
    </location>
</feature>
<keyword evidence="4" id="KW-1133">Transmembrane helix</keyword>
<dbReference type="PANTHER" id="PTHR43899">
    <property type="entry name" value="RH59310P"/>
    <property type="match status" value="1"/>
</dbReference>
<dbReference type="PRINTS" id="PR00081">
    <property type="entry name" value="GDHRDH"/>
</dbReference>
<dbReference type="GO" id="GO:0016491">
    <property type="term" value="F:oxidoreductase activity"/>
    <property type="evidence" value="ECO:0007669"/>
    <property type="project" value="UniProtKB-KW"/>
</dbReference>
<evidence type="ECO:0000313" key="5">
    <source>
        <dbReference type="EMBL" id="PSL44667.1"/>
    </source>
</evidence>
<accession>A0A2P8HEL7</accession>
<evidence type="ECO:0000256" key="4">
    <source>
        <dbReference type="SAM" id="Phobius"/>
    </source>
</evidence>
<dbReference type="OrthoDB" id="9808814at2"/>
<dbReference type="Pfam" id="PF00106">
    <property type="entry name" value="adh_short"/>
    <property type="match status" value="1"/>
</dbReference>
<evidence type="ECO:0000256" key="1">
    <source>
        <dbReference type="ARBA" id="ARBA00006484"/>
    </source>
</evidence>
<organism evidence="5 6">
    <name type="scientific">Chitinophaga niastensis</name>
    <dbReference type="NCBI Taxonomy" id="536980"/>
    <lineage>
        <taxon>Bacteria</taxon>
        <taxon>Pseudomonadati</taxon>
        <taxon>Bacteroidota</taxon>
        <taxon>Chitinophagia</taxon>
        <taxon>Chitinophagales</taxon>
        <taxon>Chitinophagaceae</taxon>
        <taxon>Chitinophaga</taxon>
    </lineage>
</organism>
<proteinExistence type="inferred from homology"/>
<dbReference type="InterPro" id="IPR002347">
    <property type="entry name" value="SDR_fam"/>
</dbReference>
<evidence type="ECO:0000256" key="2">
    <source>
        <dbReference type="ARBA" id="ARBA00023002"/>
    </source>
</evidence>
<gene>
    <name evidence="5" type="ORF">CLV51_10539</name>
</gene>
<keyword evidence="4" id="KW-0472">Membrane</keyword>
<comment type="similarity">
    <text evidence="1 3">Belongs to the short-chain dehydrogenases/reductases (SDR) family.</text>
</comment>
<dbReference type="AlphaFoldDB" id="A0A2P8HEL7"/>
<dbReference type="PIRSF" id="PIRSF000126">
    <property type="entry name" value="11-beta-HSD1"/>
    <property type="match status" value="1"/>
</dbReference>
<dbReference type="InterPro" id="IPR036291">
    <property type="entry name" value="NAD(P)-bd_dom_sf"/>
</dbReference>
<evidence type="ECO:0000256" key="3">
    <source>
        <dbReference type="RuleBase" id="RU000363"/>
    </source>
</evidence>